<accession>A0ABW6ME26</accession>
<gene>
    <name evidence="1" type="ORF">ACFYNQ_38280</name>
</gene>
<sequence>MTGPSYTSSPEAIMGGTRVIKDLASYADDVGASAHAALADVSWTGDDSYGKQLRKEFVQTRDSVLATIDAIAAGISAVGDGTLDNLRSIRSNQGGIIDAIHEEQGRTGSRP</sequence>
<keyword evidence="2" id="KW-1185">Reference proteome</keyword>
<dbReference type="Proteomes" id="UP001601303">
    <property type="component" value="Unassembled WGS sequence"/>
</dbReference>
<dbReference type="EMBL" id="JBIAHM010000016">
    <property type="protein sequence ID" value="MFE9604386.1"/>
    <property type="molecule type" value="Genomic_DNA"/>
</dbReference>
<protein>
    <recommendedName>
        <fullName evidence="3">WXG100 family type VII secretion target</fullName>
    </recommendedName>
</protein>
<evidence type="ECO:0000313" key="1">
    <source>
        <dbReference type="EMBL" id="MFE9604386.1"/>
    </source>
</evidence>
<evidence type="ECO:0000313" key="2">
    <source>
        <dbReference type="Proteomes" id="UP001601303"/>
    </source>
</evidence>
<reference evidence="1 2" key="1">
    <citation type="submission" date="2024-10" db="EMBL/GenBank/DDBJ databases">
        <title>The Natural Products Discovery Center: Release of the First 8490 Sequenced Strains for Exploring Actinobacteria Biosynthetic Diversity.</title>
        <authorList>
            <person name="Kalkreuter E."/>
            <person name="Kautsar S.A."/>
            <person name="Yang D."/>
            <person name="Bader C.D."/>
            <person name="Teijaro C.N."/>
            <person name="Fluegel L."/>
            <person name="Davis C.M."/>
            <person name="Simpson J.R."/>
            <person name="Lauterbach L."/>
            <person name="Steele A.D."/>
            <person name="Gui C."/>
            <person name="Meng S."/>
            <person name="Li G."/>
            <person name="Viehrig K."/>
            <person name="Ye F."/>
            <person name="Su P."/>
            <person name="Kiefer A.F."/>
            <person name="Nichols A."/>
            <person name="Cepeda A.J."/>
            <person name="Yan W."/>
            <person name="Fan B."/>
            <person name="Jiang Y."/>
            <person name="Adhikari A."/>
            <person name="Zheng C.-J."/>
            <person name="Schuster L."/>
            <person name="Cowan T.M."/>
            <person name="Smanski M.J."/>
            <person name="Chevrette M.G."/>
            <person name="De Carvalho L.P.S."/>
            <person name="Shen B."/>
        </authorList>
    </citation>
    <scope>NUCLEOTIDE SEQUENCE [LARGE SCALE GENOMIC DNA]</scope>
    <source>
        <strain evidence="1 2">NPDC006488</strain>
    </source>
</reference>
<name>A0ABW6ME26_9ACTN</name>
<proteinExistence type="predicted"/>
<dbReference type="RefSeq" id="WP_388113325.1">
    <property type="nucleotide sequence ID" value="NZ_JBIAHM010000016.1"/>
</dbReference>
<comment type="caution">
    <text evidence="1">The sequence shown here is derived from an EMBL/GenBank/DDBJ whole genome shotgun (WGS) entry which is preliminary data.</text>
</comment>
<evidence type="ECO:0008006" key="3">
    <source>
        <dbReference type="Google" id="ProtNLM"/>
    </source>
</evidence>
<organism evidence="1 2">
    <name type="scientific">Streptomyces hokutonensis</name>
    <dbReference type="NCBI Taxonomy" id="1306990"/>
    <lineage>
        <taxon>Bacteria</taxon>
        <taxon>Bacillati</taxon>
        <taxon>Actinomycetota</taxon>
        <taxon>Actinomycetes</taxon>
        <taxon>Kitasatosporales</taxon>
        <taxon>Streptomycetaceae</taxon>
        <taxon>Streptomyces</taxon>
    </lineage>
</organism>